<dbReference type="InterPro" id="IPR021027">
    <property type="entry name" value="Transposase_put_HTH"/>
</dbReference>
<evidence type="ECO:0000259" key="4">
    <source>
        <dbReference type="Pfam" id="PF07282"/>
    </source>
</evidence>
<dbReference type="Proteomes" id="UP001231370">
    <property type="component" value="Unassembled WGS sequence"/>
</dbReference>
<protein>
    <submittedName>
        <fullName evidence="6">Helix-turn-helix domain-containing protein</fullName>
    </submittedName>
</protein>
<name>A0ABT7BJX7_9CYAN</name>
<dbReference type="Pfam" id="PF07282">
    <property type="entry name" value="Cas12f1-like_TNB"/>
    <property type="match status" value="1"/>
</dbReference>
<evidence type="ECO:0000256" key="3">
    <source>
        <dbReference type="ARBA" id="ARBA00023125"/>
    </source>
</evidence>
<keyword evidence="1" id="KW-0479">Metal-binding</keyword>
<keyword evidence="3" id="KW-0238">DNA-binding</keyword>
<dbReference type="InterPro" id="IPR010095">
    <property type="entry name" value="Cas12f1-like_TNB"/>
</dbReference>
<feature type="domain" description="Transposase putative helix-turn-helix" evidence="5">
    <location>
        <begin position="1"/>
        <end position="37"/>
    </location>
</feature>
<evidence type="ECO:0000256" key="1">
    <source>
        <dbReference type="ARBA" id="ARBA00022723"/>
    </source>
</evidence>
<feature type="domain" description="Cas12f1-like TNB" evidence="4">
    <location>
        <begin position="91"/>
        <end position="138"/>
    </location>
</feature>
<accession>A0ABT7BJX7</accession>
<keyword evidence="7" id="KW-1185">Reference proteome</keyword>
<sequence length="180" mass="20385">MRARYQYRIYPTQRQTQKLAQLFGCCRVVWNDALTRVKSTPSGEKWPSNSELQKQVITQAKKTPERHWLSDVSSVPLQQSVRDLGVAFSNVISRWEPTSQTCSECGYKWGKIDLSIRSVVCLNCGTEHDRDENAAKNIEKVGAGHTHDSKWIKNGHKTRVSGNPIALSNQPSVKQLSLFD</sequence>
<comment type="caution">
    <text evidence="6">The sequence shown here is derived from an EMBL/GenBank/DDBJ whole genome shotgun (WGS) entry which is preliminary data.</text>
</comment>
<evidence type="ECO:0000313" key="6">
    <source>
        <dbReference type="EMBL" id="MDJ1178806.1"/>
    </source>
</evidence>
<proteinExistence type="predicted"/>
<evidence type="ECO:0000313" key="7">
    <source>
        <dbReference type="Proteomes" id="UP001231370"/>
    </source>
</evidence>
<evidence type="ECO:0000259" key="5">
    <source>
        <dbReference type="Pfam" id="PF12323"/>
    </source>
</evidence>
<evidence type="ECO:0000256" key="2">
    <source>
        <dbReference type="ARBA" id="ARBA00022833"/>
    </source>
</evidence>
<reference evidence="6 7" key="1">
    <citation type="submission" date="2023-01" db="EMBL/GenBank/DDBJ databases">
        <title>Novel diversity within Roseofilum (Cyanobacteria; Desertifilaceae) from marine benthic mats with descriptions of four novel species.</title>
        <authorList>
            <person name="Wang Y."/>
            <person name="Berthold D.E."/>
            <person name="Hu J."/>
            <person name="Lefler F.W."/>
            <person name="Laughinghouse H.D. IV."/>
        </authorList>
    </citation>
    <scope>NUCLEOTIDE SEQUENCE [LARGE SCALE GENOMIC DNA]</scope>
    <source>
        <strain evidence="6 7">BLCC-M91</strain>
    </source>
</reference>
<dbReference type="Pfam" id="PF12323">
    <property type="entry name" value="HTH_OrfB_IS605"/>
    <property type="match status" value="1"/>
</dbReference>
<gene>
    <name evidence="6" type="ORF">PJF56_08025</name>
</gene>
<keyword evidence="2" id="KW-0862">Zinc</keyword>
<dbReference type="EMBL" id="JAQPOK010000068">
    <property type="protein sequence ID" value="MDJ1178806.1"/>
    <property type="molecule type" value="Genomic_DNA"/>
</dbReference>
<organism evidence="6 7">
    <name type="scientific">Roseofilum halophilum BLCC-M91</name>
    <dbReference type="NCBI Taxonomy" id="3022259"/>
    <lineage>
        <taxon>Bacteria</taxon>
        <taxon>Bacillati</taxon>
        <taxon>Cyanobacteriota</taxon>
        <taxon>Cyanophyceae</taxon>
        <taxon>Desertifilales</taxon>
        <taxon>Desertifilaceae</taxon>
        <taxon>Roseofilum</taxon>
        <taxon>Roseofilum halophilum</taxon>
    </lineage>
</organism>